<dbReference type="RefSeq" id="WP_281834902.1">
    <property type="nucleotide sequence ID" value="NZ_BSDY01000006.1"/>
</dbReference>
<keyword evidence="12" id="KW-1278">Translocase</keyword>
<evidence type="ECO:0000256" key="5">
    <source>
        <dbReference type="ARBA" id="ARBA00022692"/>
    </source>
</evidence>
<dbReference type="SFLD" id="SFLDF00027">
    <property type="entry name" value="p-type_atpase"/>
    <property type="match status" value="1"/>
</dbReference>
<evidence type="ECO:0000256" key="3">
    <source>
        <dbReference type="ARBA" id="ARBA00012517"/>
    </source>
</evidence>
<proteinExistence type="inferred from homology"/>
<keyword evidence="5 18" id="KW-0812">Transmembrane</keyword>
<dbReference type="GO" id="GO:0043682">
    <property type="term" value="F:P-type divalent copper transporter activity"/>
    <property type="evidence" value="ECO:0007669"/>
    <property type="project" value="TreeGrafter"/>
</dbReference>
<feature type="transmembrane region" description="Helical" evidence="18">
    <location>
        <begin position="457"/>
        <end position="481"/>
    </location>
</feature>
<dbReference type="EMBL" id="BSDY01000006">
    <property type="protein sequence ID" value="GLI56030.1"/>
    <property type="molecule type" value="Genomic_DNA"/>
</dbReference>
<keyword evidence="4" id="KW-0813">Transport</keyword>
<evidence type="ECO:0000256" key="13">
    <source>
        <dbReference type="ARBA" id="ARBA00022989"/>
    </source>
</evidence>
<keyword evidence="10 18" id="KW-0067">ATP-binding</keyword>
<keyword evidence="13 18" id="KW-1133">Transmembrane helix</keyword>
<dbReference type="InterPro" id="IPR018303">
    <property type="entry name" value="ATPase_P-typ_P_site"/>
</dbReference>
<comment type="similarity">
    <text evidence="2 18">Belongs to the cation transport ATPase (P-type) (TC 3.A.3) family. Type IB subfamily.</text>
</comment>
<dbReference type="PROSITE" id="PS50846">
    <property type="entry name" value="HMA_2"/>
    <property type="match status" value="2"/>
</dbReference>
<keyword evidence="11" id="KW-0460">Magnesium</keyword>
<feature type="transmembrane region" description="Helical" evidence="18">
    <location>
        <begin position="267"/>
        <end position="286"/>
    </location>
</feature>
<evidence type="ECO:0000256" key="17">
    <source>
        <dbReference type="ARBA" id="ARBA00049289"/>
    </source>
</evidence>
<dbReference type="SUPFAM" id="SSF56784">
    <property type="entry name" value="HAD-like"/>
    <property type="match status" value="1"/>
</dbReference>
<accession>A0A9W6LNK5</accession>
<evidence type="ECO:0000256" key="16">
    <source>
        <dbReference type="ARBA" id="ARBA00023136"/>
    </source>
</evidence>
<evidence type="ECO:0000256" key="6">
    <source>
        <dbReference type="ARBA" id="ARBA00022723"/>
    </source>
</evidence>
<comment type="caution">
    <text evidence="20">The sequence shown here is derived from an EMBL/GenBank/DDBJ whole genome shotgun (WGS) entry which is preliminary data.</text>
</comment>
<evidence type="ECO:0000256" key="11">
    <source>
        <dbReference type="ARBA" id="ARBA00022842"/>
    </source>
</evidence>
<dbReference type="GO" id="GO:0140581">
    <property type="term" value="F:P-type monovalent copper transporter activity"/>
    <property type="evidence" value="ECO:0007669"/>
    <property type="project" value="UniProtKB-EC"/>
</dbReference>
<dbReference type="PROSITE" id="PS01047">
    <property type="entry name" value="HMA_1"/>
    <property type="match status" value="2"/>
</dbReference>
<keyword evidence="9" id="KW-0187">Copper transport</keyword>
<dbReference type="CDD" id="cd02094">
    <property type="entry name" value="P-type_ATPase_Cu-like"/>
    <property type="match status" value="1"/>
</dbReference>
<dbReference type="NCBIfam" id="TIGR01511">
    <property type="entry name" value="ATPase-IB1_Cu"/>
    <property type="match status" value="1"/>
</dbReference>
<keyword evidence="7" id="KW-0677">Repeat</keyword>
<dbReference type="GO" id="GO:0005507">
    <property type="term" value="F:copper ion binding"/>
    <property type="evidence" value="ECO:0007669"/>
    <property type="project" value="InterPro"/>
</dbReference>
<protein>
    <recommendedName>
        <fullName evidence="3">P-type Cu(+) transporter</fullName>
        <ecNumber evidence="3">7.2.2.8</ecNumber>
    </recommendedName>
</protein>
<feature type="domain" description="HMA" evidence="19">
    <location>
        <begin position="1"/>
        <end position="67"/>
    </location>
</feature>
<evidence type="ECO:0000256" key="18">
    <source>
        <dbReference type="RuleBase" id="RU362081"/>
    </source>
</evidence>
<dbReference type="EC" id="7.2.2.8" evidence="3"/>
<dbReference type="SUPFAM" id="SSF55008">
    <property type="entry name" value="HMA, heavy metal-associated domain"/>
    <property type="match status" value="2"/>
</dbReference>
<dbReference type="InterPro" id="IPR006122">
    <property type="entry name" value="HMA_Cu_ion-bd"/>
</dbReference>
<evidence type="ECO:0000256" key="2">
    <source>
        <dbReference type="ARBA" id="ARBA00006024"/>
    </source>
</evidence>
<dbReference type="NCBIfam" id="TIGR01494">
    <property type="entry name" value="ATPase_P-type"/>
    <property type="match status" value="1"/>
</dbReference>
<dbReference type="InterPro" id="IPR008250">
    <property type="entry name" value="ATPase_P-typ_transduc_dom_A_sf"/>
</dbReference>
<keyword evidence="18" id="KW-1003">Cell membrane</keyword>
<feature type="transmembrane region" description="Helical" evidence="18">
    <location>
        <begin position="423"/>
        <end position="445"/>
    </location>
</feature>
<evidence type="ECO:0000256" key="1">
    <source>
        <dbReference type="ARBA" id="ARBA00004127"/>
    </source>
</evidence>
<dbReference type="SUPFAM" id="SSF81653">
    <property type="entry name" value="Calcium ATPase, transduction domain A"/>
    <property type="match status" value="1"/>
</dbReference>
<feature type="transmembrane region" description="Helical" evidence="18">
    <location>
        <begin position="241"/>
        <end position="261"/>
    </location>
</feature>
<dbReference type="InterPro" id="IPR017969">
    <property type="entry name" value="Heavy-metal-associated_CS"/>
</dbReference>
<dbReference type="InterPro" id="IPR027256">
    <property type="entry name" value="P-typ_ATPase_IB"/>
</dbReference>
<dbReference type="FunFam" id="3.40.50.1000:FF:000144">
    <property type="entry name" value="copper-transporting ATPase 1 isoform X2"/>
    <property type="match status" value="1"/>
</dbReference>
<evidence type="ECO:0000256" key="4">
    <source>
        <dbReference type="ARBA" id="ARBA00022448"/>
    </source>
</evidence>
<evidence type="ECO:0000256" key="10">
    <source>
        <dbReference type="ARBA" id="ARBA00022840"/>
    </source>
</evidence>
<dbReference type="InterPro" id="IPR006121">
    <property type="entry name" value="HMA_dom"/>
</dbReference>
<dbReference type="NCBIfam" id="TIGR00003">
    <property type="entry name" value="copper ion binding protein"/>
    <property type="match status" value="2"/>
</dbReference>
<dbReference type="AlphaFoldDB" id="A0A9W6LNK5"/>
<dbReference type="PRINTS" id="PR00943">
    <property type="entry name" value="CUATPASE"/>
</dbReference>
<reference evidence="20" key="1">
    <citation type="submission" date="2022-12" db="EMBL/GenBank/DDBJ databases">
        <title>Reference genome sequencing for broad-spectrum identification of bacterial and archaeal isolates by mass spectrometry.</title>
        <authorList>
            <person name="Sekiguchi Y."/>
            <person name="Tourlousse D.M."/>
        </authorList>
    </citation>
    <scope>NUCLEOTIDE SEQUENCE</scope>
    <source>
        <strain evidence="20">10succ1</strain>
    </source>
</reference>
<dbReference type="SUPFAM" id="SSF81665">
    <property type="entry name" value="Calcium ATPase, transmembrane domain M"/>
    <property type="match status" value="1"/>
</dbReference>
<dbReference type="Gene3D" id="2.70.150.10">
    <property type="entry name" value="Calcium-transporting ATPase, cytoplasmic transduction domain A"/>
    <property type="match status" value="1"/>
</dbReference>
<dbReference type="Gene3D" id="3.40.50.1000">
    <property type="entry name" value="HAD superfamily/HAD-like"/>
    <property type="match status" value="1"/>
</dbReference>
<dbReference type="PANTHER" id="PTHR43520:SF8">
    <property type="entry name" value="P-TYPE CU(+) TRANSPORTER"/>
    <property type="match status" value="1"/>
</dbReference>
<evidence type="ECO:0000256" key="8">
    <source>
        <dbReference type="ARBA" id="ARBA00022741"/>
    </source>
</evidence>
<dbReference type="GO" id="GO:0005524">
    <property type="term" value="F:ATP binding"/>
    <property type="evidence" value="ECO:0007669"/>
    <property type="project" value="UniProtKB-UniRule"/>
</dbReference>
<dbReference type="NCBIfam" id="TIGR01525">
    <property type="entry name" value="ATPase-IB_hvy"/>
    <property type="match status" value="1"/>
</dbReference>
<evidence type="ECO:0000313" key="21">
    <source>
        <dbReference type="Proteomes" id="UP001144471"/>
    </source>
</evidence>
<dbReference type="InterPro" id="IPR023298">
    <property type="entry name" value="ATPase_P-typ_TM_dom_sf"/>
</dbReference>
<dbReference type="PROSITE" id="PS00154">
    <property type="entry name" value="ATPASE_E1_E2"/>
    <property type="match status" value="1"/>
</dbReference>
<feature type="transmembrane region" description="Helical" evidence="18">
    <location>
        <begin position="169"/>
        <end position="188"/>
    </location>
</feature>
<dbReference type="GO" id="GO:0055070">
    <property type="term" value="P:copper ion homeostasis"/>
    <property type="evidence" value="ECO:0007669"/>
    <property type="project" value="TreeGrafter"/>
</dbReference>
<evidence type="ECO:0000256" key="7">
    <source>
        <dbReference type="ARBA" id="ARBA00022737"/>
    </source>
</evidence>
<keyword evidence="15" id="KW-0406">Ion transport</keyword>
<dbReference type="InterPro" id="IPR001757">
    <property type="entry name" value="P_typ_ATPase"/>
</dbReference>
<dbReference type="InterPro" id="IPR044492">
    <property type="entry name" value="P_typ_ATPase_HD_dom"/>
</dbReference>
<evidence type="ECO:0000256" key="14">
    <source>
        <dbReference type="ARBA" id="ARBA00023008"/>
    </source>
</evidence>
<dbReference type="InterPro" id="IPR036163">
    <property type="entry name" value="HMA_dom_sf"/>
</dbReference>
<organism evidence="20 21">
    <name type="scientific">Propionigenium maris DSM 9537</name>
    <dbReference type="NCBI Taxonomy" id="1123000"/>
    <lineage>
        <taxon>Bacteria</taxon>
        <taxon>Fusobacteriati</taxon>
        <taxon>Fusobacteriota</taxon>
        <taxon>Fusobacteriia</taxon>
        <taxon>Fusobacteriales</taxon>
        <taxon>Fusobacteriaceae</taxon>
        <taxon>Propionigenium</taxon>
    </lineage>
</organism>
<dbReference type="Gene3D" id="3.40.1110.10">
    <property type="entry name" value="Calcium-transporting ATPase, cytoplasmic domain N"/>
    <property type="match status" value="1"/>
</dbReference>
<dbReference type="SFLD" id="SFLDS00003">
    <property type="entry name" value="Haloacid_Dehalogenase"/>
    <property type="match status" value="1"/>
</dbReference>
<keyword evidence="6 18" id="KW-0479">Metal-binding</keyword>
<dbReference type="CDD" id="cd00371">
    <property type="entry name" value="HMA"/>
    <property type="match status" value="2"/>
</dbReference>
<dbReference type="PANTHER" id="PTHR43520">
    <property type="entry name" value="ATP7, ISOFORM B"/>
    <property type="match status" value="1"/>
</dbReference>
<keyword evidence="21" id="KW-1185">Reference proteome</keyword>
<feature type="transmembrane region" description="Helical" evidence="18">
    <location>
        <begin position="200"/>
        <end position="220"/>
    </location>
</feature>
<evidence type="ECO:0000256" key="12">
    <source>
        <dbReference type="ARBA" id="ARBA00022967"/>
    </source>
</evidence>
<comment type="catalytic activity">
    <reaction evidence="17">
        <text>Cu(+)(in) + ATP + H2O = Cu(+)(out) + ADP + phosphate + H(+)</text>
        <dbReference type="Rhea" id="RHEA:25792"/>
        <dbReference type="ChEBI" id="CHEBI:15377"/>
        <dbReference type="ChEBI" id="CHEBI:15378"/>
        <dbReference type="ChEBI" id="CHEBI:30616"/>
        <dbReference type="ChEBI" id="CHEBI:43474"/>
        <dbReference type="ChEBI" id="CHEBI:49552"/>
        <dbReference type="ChEBI" id="CHEBI:456216"/>
        <dbReference type="EC" id="7.2.2.8"/>
    </reaction>
</comment>
<dbReference type="Proteomes" id="UP001144471">
    <property type="component" value="Unassembled WGS sequence"/>
</dbReference>
<dbReference type="InterPro" id="IPR036412">
    <property type="entry name" value="HAD-like_sf"/>
</dbReference>
<evidence type="ECO:0000313" key="20">
    <source>
        <dbReference type="EMBL" id="GLI56030.1"/>
    </source>
</evidence>
<evidence type="ECO:0000259" key="19">
    <source>
        <dbReference type="PROSITE" id="PS50846"/>
    </source>
</evidence>
<keyword evidence="14" id="KW-0186">Copper</keyword>
<dbReference type="FunFam" id="3.30.70.100:FF:000001">
    <property type="entry name" value="ATPase copper transporting beta"/>
    <property type="match status" value="2"/>
</dbReference>
<feature type="transmembrane region" description="Helical" evidence="18">
    <location>
        <begin position="772"/>
        <end position="794"/>
    </location>
</feature>
<dbReference type="FunFam" id="2.70.150.10:FF:000002">
    <property type="entry name" value="Copper-transporting ATPase 1, putative"/>
    <property type="match status" value="1"/>
</dbReference>
<evidence type="ECO:0000256" key="15">
    <source>
        <dbReference type="ARBA" id="ARBA00023065"/>
    </source>
</evidence>
<dbReference type="GO" id="GO:0016887">
    <property type="term" value="F:ATP hydrolysis activity"/>
    <property type="evidence" value="ECO:0007669"/>
    <property type="project" value="InterPro"/>
</dbReference>
<comment type="subcellular location">
    <subcellularLocation>
        <location evidence="18">Cell membrane</location>
    </subcellularLocation>
    <subcellularLocation>
        <location evidence="1">Endomembrane system</location>
        <topology evidence="1">Multi-pass membrane protein</topology>
    </subcellularLocation>
</comment>
<dbReference type="InterPro" id="IPR023214">
    <property type="entry name" value="HAD_sf"/>
</dbReference>
<dbReference type="Gene3D" id="3.30.70.100">
    <property type="match status" value="2"/>
</dbReference>
<dbReference type="InterPro" id="IPR059000">
    <property type="entry name" value="ATPase_P-type_domA"/>
</dbReference>
<dbReference type="Pfam" id="PF00403">
    <property type="entry name" value="HMA"/>
    <property type="match status" value="2"/>
</dbReference>
<evidence type="ECO:0000256" key="9">
    <source>
        <dbReference type="ARBA" id="ARBA00022796"/>
    </source>
</evidence>
<gene>
    <name evidence="20" type="ORF">PM10SUCC1_15440</name>
</gene>
<dbReference type="GO" id="GO:0012505">
    <property type="term" value="C:endomembrane system"/>
    <property type="evidence" value="ECO:0007669"/>
    <property type="project" value="UniProtKB-SubCell"/>
</dbReference>
<feature type="transmembrane region" description="Helical" evidence="18">
    <location>
        <begin position="800"/>
        <end position="819"/>
    </location>
</feature>
<dbReference type="Pfam" id="PF00702">
    <property type="entry name" value="Hydrolase"/>
    <property type="match status" value="1"/>
</dbReference>
<keyword evidence="8 18" id="KW-0547">Nucleotide-binding</keyword>
<name>A0A9W6LNK5_9FUSO</name>
<dbReference type="SFLD" id="SFLDG00002">
    <property type="entry name" value="C1.7:_P-type_atpase_like"/>
    <property type="match status" value="1"/>
</dbReference>
<feature type="domain" description="HMA" evidence="19">
    <location>
        <begin position="79"/>
        <end position="145"/>
    </location>
</feature>
<dbReference type="InterPro" id="IPR023299">
    <property type="entry name" value="ATPase_P-typ_cyto_dom_N"/>
</dbReference>
<keyword evidence="16 18" id="KW-0472">Membrane</keyword>
<dbReference type="GO" id="GO:0005886">
    <property type="term" value="C:plasma membrane"/>
    <property type="evidence" value="ECO:0007669"/>
    <property type="project" value="UniProtKB-SubCell"/>
</dbReference>
<dbReference type="Pfam" id="PF00122">
    <property type="entry name" value="E1-E2_ATPase"/>
    <property type="match status" value="1"/>
</dbReference>
<dbReference type="PRINTS" id="PR00119">
    <property type="entry name" value="CATATPASE"/>
</dbReference>
<sequence length="828" mass="89066">MERKFKITGMGCQSCVRKIESGIGQMNGVESAGVNLIMELLTVRADEARVPSEEIIAVVENLGFQGEEILSEEKRGSLEEKTAGIKGLSCQSCVRKVETNIGKLEGVERVEVNLATERVTLEYDKSVIKFSEIKEEIENLGFYIVEERVSTAEVFDEKRRALAGEWRKFVWVMLLSIPVFYVSMGHMMGMWVPGAINPDYNGVSFAVFQMALTIPVLYLCRDFYTRGIRSLIKRAPNMDSLVALGTGAAFLYSLYGTYRIVDGDLSYVHLLYFESAVVILALIKLGKYLEEVSKGRTSEAIRKLMDLQPVTANLKRGEKIVVVGIDEVERGDLLLVKPGERVPVDGVVVRGRSSVDEAMLTGESMPVSKGIGDSVVGASINMQGSIDIEVTATGEDTALAKIIRLVEDAQGSKAPIAKMADIISGYFVPVVMGIALVSSAIWYYLGSKGMVDLHETPAVFALTILISVLVIACPCSLGLATPTAIMVGTGRGAEMGILIKGGEALEMTHRGDIVVFDKTGTITEGKPVVTDVLSHNIDEGEMIQLLGSLEGHSEHPLGEAVVEHLKEKGKAVLPVEEFHSITGKGIEGRVAGRRVAAGNIRLLEDMKVGAELIDEIHALADEGKTPVMVVIDGQFAGVVGIADTLKENSIEAVKVLKGMGLRVAMITGDNSKTAHAIARKAGIDEVLAEVLPEGKAVEVKRLQEEGSRVIMVGDGINDAPALAQADIGVAIGNGTDIAIESAEVVLMKNDITDVARAIELSHATMRNIKQNLFWAFAYNTLGIPIAAGGLYLITGHLLDPMIAGGAMAMSSVSVVTNALRLKRFRSRV</sequence>